<protein>
    <recommendedName>
        <fullName evidence="1">Protein kinase domain-containing protein</fullName>
    </recommendedName>
</protein>
<keyword evidence="3" id="KW-1185">Reference proteome</keyword>
<dbReference type="PANTHER" id="PTHR37542">
    <property type="entry name" value="HELO DOMAIN-CONTAINING PROTEIN-RELATED"/>
    <property type="match status" value="1"/>
</dbReference>
<dbReference type="OrthoDB" id="1911848at2759"/>
<dbReference type="Gene3D" id="1.10.510.10">
    <property type="entry name" value="Transferase(Phosphotransferase) domain 1"/>
    <property type="match status" value="1"/>
</dbReference>
<sequence length="316" mass="36000">MDRVFLGQIQRCLIQIQDPESLDRSIATFVKDDIEEQVWIEWKSYPHTSKAVPEACVQRAVVLIEQLKGRVPHLPHLMGWVDDYDTNGDGETRIGFVFKIPPKSQWAAPTSLHSLLEQAGNFRPSVEARNALAYSLYHTIRCLHFISLHHGDLRSNNVIYYNTFNATEVDYTGYYISGFALPLPPLRPDDTLCPSLDGDNLYRHPNDQEFYPIFKRDFDLYSLGVVLVEIAYWKPICKVLGVEPIRGRNPKFTQTVRDLLLEDSQLTKLSDVVGNSYAKLVQMFLKGLGESWNDSFVTLLEDLRTKGEGGCKSDVS</sequence>
<dbReference type="Proteomes" id="UP000054321">
    <property type="component" value="Unassembled WGS sequence"/>
</dbReference>
<dbReference type="STRING" id="913774.A0A0C3GNN7"/>
<dbReference type="PROSITE" id="PS50011">
    <property type="entry name" value="PROTEIN_KINASE_DOM"/>
    <property type="match status" value="1"/>
</dbReference>
<dbReference type="InterPro" id="IPR000719">
    <property type="entry name" value="Prot_kinase_dom"/>
</dbReference>
<dbReference type="SUPFAM" id="SSF56112">
    <property type="entry name" value="Protein kinase-like (PK-like)"/>
    <property type="match status" value="1"/>
</dbReference>
<organism evidence="2 3">
    <name type="scientific">Oidiodendron maius (strain Zn)</name>
    <dbReference type="NCBI Taxonomy" id="913774"/>
    <lineage>
        <taxon>Eukaryota</taxon>
        <taxon>Fungi</taxon>
        <taxon>Dikarya</taxon>
        <taxon>Ascomycota</taxon>
        <taxon>Pezizomycotina</taxon>
        <taxon>Leotiomycetes</taxon>
        <taxon>Leotiomycetes incertae sedis</taxon>
        <taxon>Myxotrichaceae</taxon>
        <taxon>Oidiodendron</taxon>
    </lineage>
</organism>
<dbReference type="InterPro" id="IPR011009">
    <property type="entry name" value="Kinase-like_dom_sf"/>
</dbReference>
<dbReference type="InParanoid" id="A0A0C3GNN7"/>
<name>A0A0C3GNN7_OIDMZ</name>
<accession>A0A0C3GNN7</accession>
<dbReference type="AlphaFoldDB" id="A0A0C3GNN7"/>
<evidence type="ECO:0000313" key="2">
    <source>
        <dbReference type="EMBL" id="KIM93089.1"/>
    </source>
</evidence>
<evidence type="ECO:0000313" key="3">
    <source>
        <dbReference type="Proteomes" id="UP000054321"/>
    </source>
</evidence>
<proteinExistence type="predicted"/>
<gene>
    <name evidence="2" type="ORF">OIDMADRAFT_184834</name>
</gene>
<dbReference type="GO" id="GO:0005524">
    <property type="term" value="F:ATP binding"/>
    <property type="evidence" value="ECO:0007669"/>
    <property type="project" value="InterPro"/>
</dbReference>
<reference evidence="3" key="2">
    <citation type="submission" date="2015-01" db="EMBL/GenBank/DDBJ databases">
        <title>Evolutionary Origins and Diversification of the Mycorrhizal Mutualists.</title>
        <authorList>
            <consortium name="DOE Joint Genome Institute"/>
            <consortium name="Mycorrhizal Genomics Consortium"/>
            <person name="Kohler A."/>
            <person name="Kuo A."/>
            <person name="Nagy L.G."/>
            <person name="Floudas D."/>
            <person name="Copeland A."/>
            <person name="Barry K.W."/>
            <person name="Cichocki N."/>
            <person name="Veneault-Fourrey C."/>
            <person name="LaButti K."/>
            <person name="Lindquist E.A."/>
            <person name="Lipzen A."/>
            <person name="Lundell T."/>
            <person name="Morin E."/>
            <person name="Murat C."/>
            <person name="Riley R."/>
            <person name="Ohm R."/>
            <person name="Sun H."/>
            <person name="Tunlid A."/>
            <person name="Henrissat B."/>
            <person name="Grigoriev I.V."/>
            <person name="Hibbett D.S."/>
            <person name="Martin F."/>
        </authorList>
    </citation>
    <scope>NUCLEOTIDE SEQUENCE [LARGE SCALE GENOMIC DNA]</scope>
    <source>
        <strain evidence="3">Zn</strain>
    </source>
</reference>
<dbReference type="GO" id="GO:0004672">
    <property type="term" value="F:protein kinase activity"/>
    <property type="evidence" value="ECO:0007669"/>
    <property type="project" value="InterPro"/>
</dbReference>
<dbReference type="HOGENOM" id="CLU_880283_0_0_1"/>
<dbReference type="PANTHER" id="PTHR37542:SF3">
    <property type="entry name" value="PRION-INHIBITION AND PROPAGATION HELO DOMAIN-CONTAINING PROTEIN"/>
    <property type="match status" value="1"/>
</dbReference>
<evidence type="ECO:0000259" key="1">
    <source>
        <dbReference type="PROSITE" id="PS50011"/>
    </source>
</evidence>
<feature type="domain" description="Protein kinase" evidence="1">
    <location>
        <begin position="1"/>
        <end position="316"/>
    </location>
</feature>
<reference evidence="2 3" key="1">
    <citation type="submission" date="2014-04" db="EMBL/GenBank/DDBJ databases">
        <authorList>
            <consortium name="DOE Joint Genome Institute"/>
            <person name="Kuo A."/>
            <person name="Martino E."/>
            <person name="Perotto S."/>
            <person name="Kohler A."/>
            <person name="Nagy L.G."/>
            <person name="Floudas D."/>
            <person name="Copeland A."/>
            <person name="Barry K.W."/>
            <person name="Cichocki N."/>
            <person name="Veneault-Fourrey C."/>
            <person name="LaButti K."/>
            <person name="Lindquist E.A."/>
            <person name="Lipzen A."/>
            <person name="Lundell T."/>
            <person name="Morin E."/>
            <person name="Murat C."/>
            <person name="Sun H."/>
            <person name="Tunlid A."/>
            <person name="Henrissat B."/>
            <person name="Grigoriev I.V."/>
            <person name="Hibbett D.S."/>
            <person name="Martin F."/>
            <person name="Nordberg H.P."/>
            <person name="Cantor M.N."/>
            <person name="Hua S.X."/>
        </authorList>
    </citation>
    <scope>NUCLEOTIDE SEQUENCE [LARGE SCALE GENOMIC DNA]</scope>
    <source>
        <strain evidence="2 3">Zn</strain>
    </source>
</reference>
<dbReference type="EMBL" id="KN832899">
    <property type="protein sequence ID" value="KIM93089.1"/>
    <property type="molecule type" value="Genomic_DNA"/>
</dbReference>